<reference evidence="2" key="2">
    <citation type="submission" date="2022-01" db="EMBL/GenBank/DDBJ databases">
        <authorList>
            <person name="Yamashiro T."/>
            <person name="Shiraishi A."/>
            <person name="Satake H."/>
            <person name="Nakayama K."/>
        </authorList>
    </citation>
    <scope>NUCLEOTIDE SEQUENCE</scope>
</reference>
<feature type="compositionally biased region" description="Acidic residues" evidence="1">
    <location>
        <begin position="143"/>
        <end position="153"/>
    </location>
</feature>
<name>A0ABQ4X5T6_9ASTR</name>
<dbReference type="EMBL" id="BQNB010009230">
    <property type="protein sequence ID" value="GJS60583.1"/>
    <property type="molecule type" value="Genomic_DNA"/>
</dbReference>
<comment type="caution">
    <text evidence="2">The sequence shown here is derived from an EMBL/GenBank/DDBJ whole genome shotgun (WGS) entry which is preliminary data.</text>
</comment>
<evidence type="ECO:0000313" key="2">
    <source>
        <dbReference type="EMBL" id="GJS60583.1"/>
    </source>
</evidence>
<sequence>MKGTSNFIMWLTFVLVVSLAMVLGLVLLLLAELYCWPVIRRLRRRRASTPNGAPMTTTTILSPSQLENQETVNDDIEKQCLDDNLDIQKDCLNDSFNGSSLVYISNPVFDNENVTKSMVDEIENVGTCTPFETPESSPSRLETEDESDDESHEMEEISSKVVLTPSLSPTKKPAMDASLGTSLSDTSTSNNGVSSSSLLTPCTSPSL</sequence>
<keyword evidence="3" id="KW-1185">Reference proteome</keyword>
<organism evidence="2 3">
    <name type="scientific">Tanacetum coccineum</name>
    <dbReference type="NCBI Taxonomy" id="301880"/>
    <lineage>
        <taxon>Eukaryota</taxon>
        <taxon>Viridiplantae</taxon>
        <taxon>Streptophyta</taxon>
        <taxon>Embryophyta</taxon>
        <taxon>Tracheophyta</taxon>
        <taxon>Spermatophyta</taxon>
        <taxon>Magnoliopsida</taxon>
        <taxon>eudicotyledons</taxon>
        <taxon>Gunneridae</taxon>
        <taxon>Pentapetalae</taxon>
        <taxon>asterids</taxon>
        <taxon>campanulids</taxon>
        <taxon>Asterales</taxon>
        <taxon>Asteraceae</taxon>
        <taxon>Asteroideae</taxon>
        <taxon>Anthemideae</taxon>
        <taxon>Anthemidinae</taxon>
        <taxon>Tanacetum</taxon>
    </lineage>
</organism>
<feature type="region of interest" description="Disordered" evidence="1">
    <location>
        <begin position="127"/>
        <end position="207"/>
    </location>
</feature>
<proteinExistence type="predicted"/>
<evidence type="ECO:0000313" key="3">
    <source>
        <dbReference type="Proteomes" id="UP001151760"/>
    </source>
</evidence>
<evidence type="ECO:0000256" key="1">
    <source>
        <dbReference type="SAM" id="MobiDB-lite"/>
    </source>
</evidence>
<dbReference type="Proteomes" id="UP001151760">
    <property type="component" value="Unassembled WGS sequence"/>
</dbReference>
<reference evidence="2" key="1">
    <citation type="journal article" date="2022" name="Int. J. Mol. Sci.">
        <title>Draft Genome of Tanacetum Coccineum: Genomic Comparison of Closely Related Tanacetum-Family Plants.</title>
        <authorList>
            <person name="Yamashiro T."/>
            <person name="Shiraishi A."/>
            <person name="Nakayama K."/>
            <person name="Satake H."/>
        </authorList>
    </citation>
    <scope>NUCLEOTIDE SEQUENCE</scope>
</reference>
<protein>
    <submittedName>
        <fullName evidence="2">Uncharacterized protein</fullName>
    </submittedName>
</protein>
<accession>A0ABQ4X5T6</accession>
<gene>
    <name evidence="2" type="ORF">Tco_0655367</name>
</gene>
<feature type="compositionally biased region" description="Low complexity" evidence="1">
    <location>
        <begin position="178"/>
        <end position="207"/>
    </location>
</feature>